<dbReference type="GO" id="GO:0045892">
    <property type="term" value="P:negative regulation of DNA-templated transcription"/>
    <property type="evidence" value="ECO:0007669"/>
    <property type="project" value="InterPro"/>
</dbReference>
<dbReference type="PANTHER" id="PTHR30055:SF151">
    <property type="entry name" value="TRANSCRIPTIONAL REGULATORY PROTEIN"/>
    <property type="match status" value="1"/>
</dbReference>
<comment type="caution">
    <text evidence="6">The sequence shown here is derived from an EMBL/GenBank/DDBJ whole genome shotgun (WGS) entry which is preliminary data.</text>
</comment>
<evidence type="ECO:0000256" key="1">
    <source>
        <dbReference type="ARBA" id="ARBA00023015"/>
    </source>
</evidence>
<dbReference type="InterPro" id="IPR009057">
    <property type="entry name" value="Homeodomain-like_sf"/>
</dbReference>
<dbReference type="InterPro" id="IPR036271">
    <property type="entry name" value="Tet_transcr_reg_TetR-rel_C_sf"/>
</dbReference>
<dbReference type="PANTHER" id="PTHR30055">
    <property type="entry name" value="HTH-TYPE TRANSCRIPTIONAL REGULATOR RUTR"/>
    <property type="match status" value="1"/>
</dbReference>
<protein>
    <submittedName>
        <fullName evidence="6">TetR family transcriptional regulator</fullName>
    </submittedName>
</protein>
<dbReference type="SUPFAM" id="SSF46689">
    <property type="entry name" value="Homeodomain-like"/>
    <property type="match status" value="1"/>
</dbReference>
<sequence length="250" mass="26195">MELDSDTGVPANIAAAWGLRERPAKGPKPGLTLDGIVQAGIRVAAADGIGAVSMSRVAAEAGASTMALYRYVRAKDELLALMMDAAIGDPPAFDHSAGWRAGLTAWATSCREVYLAQPWTLRVPVSGPPATPHQLAWLDSGLTALAGTGLAEEHKLSTILLLSGYVRSDATVAVDMLTAVQAVDSSLDEAISAYGKLLKLLVEPARFPALGRVIAAGVFDQVDEPYDEFVFGLDRILDGVGQLIAQRADG</sequence>
<dbReference type="Gene3D" id="1.10.357.10">
    <property type="entry name" value="Tetracycline Repressor, domain 2"/>
    <property type="match status" value="1"/>
</dbReference>
<gene>
    <name evidence="6" type="ORF">Cco03nite_41830</name>
</gene>
<feature type="domain" description="HTH tetR-type" evidence="5">
    <location>
        <begin position="30"/>
        <end position="90"/>
    </location>
</feature>
<dbReference type="InterPro" id="IPR001647">
    <property type="entry name" value="HTH_TetR"/>
</dbReference>
<evidence type="ECO:0000259" key="5">
    <source>
        <dbReference type="PROSITE" id="PS50977"/>
    </source>
</evidence>
<evidence type="ECO:0000256" key="4">
    <source>
        <dbReference type="PROSITE-ProRule" id="PRU00335"/>
    </source>
</evidence>
<keyword evidence="7" id="KW-1185">Reference proteome</keyword>
<name>A0A8J3KWJ5_9ACTN</name>
<feature type="DNA-binding region" description="H-T-H motif" evidence="4">
    <location>
        <begin position="53"/>
        <end position="72"/>
    </location>
</feature>
<dbReference type="Proteomes" id="UP000630887">
    <property type="component" value="Unassembled WGS sequence"/>
</dbReference>
<dbReference type="PROSITE" id="PS50977">
    <property type="entry name" value="HTH_TETR_2"/>
    <property type="match status" value="1"/>
</dbReference>
<dbReference type="GO" id="GO:0000976">
    <property type="term" value="F:transcription cis-regulatory region binding"/>
    <property type="evidence" value="ECO:0007669"/>
    <property type="project" value="TreeGrafter"/>
</dbReference>
<evidence type="ECO:0000256" key="3">
    <source>
        <dbReference type="ARBA" id="ARBA00023163"/>
    </source>
</evidence>
<evidence type="ECO:0000313" key="7">
    <source>
        <dbReference type="Proteomes" id="UP000630887"/>
    </source>
</evidence>
<dbReference type="InterPro" id="IPR050109">
    <property type="entry name" value="HTH-type_TetR-like_transc_reg"/>
</dbReference>
<accession>A0A8J3KWJ5</accession>
<reference evidence="6 7" key="1">
    <citation type="submission" date="2021-01" db="EMBL/GenBank/DDBJ databases">
        <title>Whole genome shotgun sequence of Catellatospora coxensis NBRC 107359.</title>
        <authorList>
            <person name="Komaki H."/>
            <person name="Tamura T."/>
        </authorList>
    </citation>
    <scope>NUCLEOTIDE SEQUENCE [LARGE SCALE GENOMIC DNA]</scope>
    <source>
        <strain evidence="6 7">NBRC 107359</strain>
    </source>
</reference>
<dbReference type="GO" id="GO:0003700">
    <property type="term" value="F:DNA-binding transcription factor activity"/>
    <property type="evidence" value="ECO:0007669"/>
    <property type="project" value="TreeGrafter"/>
</dbReference>
<dbReference type="InterPro" id="IPR004111">
    <property type="entry name" value="Repressor_TetR_C"/>
</dbReference>
<evidence type="ECO:0000256" key="2">
    <source>
        <dbReference type="ARBA" id="ARBA00023125"/>
    </source>
</evidence>
<keyword evidence="3" id="KW-0804">Transcription</keyword>
<dbReference type="Pfam" id="PF00440">
    <property type="entry name" value="TetR_N"/>
    <property type="match status" value="1"/>
</dbReference>
<keyword evidence="1" id="KW-0805">Transcription regulation</keyword>
<proteinExistence type="predicted"/>
<dbReference type="Pfam" id="PF02909">
    <property type="entry name" value="TetR_C_1"/>
    <property type="match status" value="1"/>
</dbReference>
<dbReference type="Gene3D" id="1.10.10.60">
    <property type="entry name" value="Homeodomain-like"/>
    <property type="match status" value="1"/>
</dbReference>
<keyword evidence="2 4" id="KW-0238">DNA-binding</keyword>
<evidence type="ECO:0000313" key="6">
    <source>
        <dbReference type="EMBL" id="GIG07483.1"/>
    </source>
</evidence>
<dbReference type="EMBL" id="BONI01000035">
    <property type="protein sequence ID" value="GIG07483.1"/>
    <property type="molecule type" value="Genomic_DNA"/>
</dbReference>
<dbReference type="RefSeq" id="WP_203693828.1">
    <property type="nucleotide sequence ID" value="NZ_BAAALC010000050.1"/>
</dbReference>
<dbReference type="AlphaFoldDB" id="A0A8J3KWJ5"/>
<organism evidence="6 7">
    <name type="scientific">Catellatospora coxensis</name>
    <dbReference type="NCBI Taxonomy" id="310354"/>
    <lineage>
        <taxon>Bacteria</taxon>
        <taxon>Bacillati</taxon>
        <taxon>Actinomycetota</taxon>
        <taxon>Actinomycetes</taxon>
        <taxon>Micromonosporales</taxon>
        <taxon>Micromonosporaceae</taxon>
        <taxon>Catellatospora</taxon>
    </lineage>
</organism>
<dbReference type="SUPFAM" id="SSF48498">
    <property type="entry name" value="Tetracyclin repressor-like, C-terminal domain"/>
    <property type="match status" value="1"/>
</dbReference>